<organism evidence="2 3">
    <name type="scientific">Dovyalis caffra</name>
    <dbReference type="NCBI Taxonomy" id="77055"/>
    <lineage>
        <taxon>Eukaryota</taxon>
        <taxon>Viridiplantae</taxon>
        <taxon>Streptophyta</taxon>
        <taxon>Embryophyta</taxon>
        <taxon>Tracheophyta</taxon>
        <taxon>Spermatophyta</taxon>
        <taxon>Magnoliopsida</taxon>
        <taxon>eudicotyledons</taxon>
        <taxon>Gunneridae</taxon>
        <taxon>Pentapetalae</taxon>
        <taxon>rosids</taxon>
        <taxon>fabids</taxon>
        <taxon>Malpighiales</taxon>
        <taxon>Salicaceae</taxon>
        <taxon>Flacourtieae</taxon>
        <taxon>Dovyalis</taxon>
    </lineage>
</organism>
<feature type="compositionally biased region" description="Polar residues" evidence="1">
    <location>
        <begin position="1"/>
        <end position="24"/>
    </location>
</feature>
<feature type="region of interest" description="Disordered" evidence="1">
    <location>
        <begin position="1"/>
        <end position="25"/>
    </location>
</feature>
<comment type="caution">
    <text evidence="2">The sequence shown here is derived from an EMBL/GenBank/DDBJ whole genome shotgun (WGS) entry which is preliminary data.</text>
</comment>
<gene>
    <name evidence="2" type="ORF">DCAF_LOCUS23787</name>
</gene>
<reference evidence="2 3" key="1">
    <citation type="submission" date="2024-01" db="EMBL/GenBank/DDBJ databases">
        <authorList>
            <person name="Waweru B."/>
        </authorList>
    </citation>
    <scope>NUCLEOTIDE SEQUENCE [LARGE SCALE GENOMIC DNA]</scope>
</reference>
<sequence>MDHTTTQPLNFSLNPHRPSFSSPSKPHLPRQFLIHVNGSNPVAIYGMATYNCKIFKVGGHPLFWHQLELRTRLDEQMANGFEVLKPLVIQRFQIFHVLDFKTQALDMRRSSVGKEGEALKPLVA</sequence>
<evidence type="ECO:0000313" key="3">
    <source>
        <dbReference type="Proteomes" id="UP001314170"/>
    </source>
</evidence>
<keyword evidence="3" id="KW-1185">Reference proteome</keyword>
<dbReference type="EMBL" id="CAWUPB010001184">
    <property type="protein sequence ID" value="CAK7351305.1"/>
    <property type="molecule type" value="Genomic_DNA"/>
</dbReference>
<dbReference type="AlphaFoldDB" id="A0AAV1SKX6"/>
<evidence type="ECO:0000256" key="1">
    <source>
        <dbReference type="SAM" id="MobiDB-lite"/>
    </source>
</evidence>
<name>A0AAV1SKX6_9ROSI</name>
<accession>A0AAV1SKX6</accession>
<protein>
    <submittedName>
        <fullName evidence="2">Uncharacterized protein</fullName>
    </submittedName>
</protein>
<evidence type="ECO:0000313" key="2">
    <source>
        <dbReference type="EMBL" id="CAK7351305.1"/>
    </source>
</evidence>
<proteinExistence type="predicted"/>
<dbReference type="Proteomes" id="UP001314170">
    <property type="component" value="Unassembled WGS sequence"/>
</dbReference>